<dbReference type="PROSITE" id="PS50061">
    <property type="entry name" value="ETS_DOMAIN_3"/>
    <property type="match status" value="1"/>
</dbReference>
<dbReference type="InterPro" id="IPR036390">
    <property type="entry name" value="WH_DNA-bd_sf"/>
</dbReference>
<accession>A0AAN8IFD6</accession>
<feature type="compositionally biased region" description="Basic and acidic residues" evidence="4">
    <location>
        <begin position="1"/>
        <end position="30"/>
    </location>
</feature>
<name>A0AAN8IFD6_TRICO</name>
<feature type="domain" description="ETS" evidence="5">
    <location>
        <begin position="60"/>
        <end position="98"/>
    </location>
</feature>
<dbReference type="EMBL" id="WIXE01022224">
    <property type="protein sequence ID" value="KAK5967698.1"/>
    <property type="molecule type" value="Genomic_DNA"/>
</dbReference>
<dbReference type="SMART" id="SM00413">
    <property type="entry name" value="ETS"/>
    <property type="match status" value="1"/>
</dbReference>
<evidence type="ECO:0000259" key="5">
    <source>
        <dbReference type="PROSITE" id="PS50061"/>
    </source>
</evidence>
<protein>
    <recommendedName>
        <fullName evidence="5">ETS domain-containing protein</fullName>
    </recommendedName>
</protein>
<dbReference type="Pfam" id="PF00178">
    <property type="entry name" value="Ets"/>
    <property type="match status" value="1"/>
</dbReference>
<sequence length="98" mass="11190">MREMRRFTGTAKKNELSGRGEQSRDTRQEPTDETPSVAFNPYQILGPTCSRLAHSGSGQTQLWQFLLELLADKRYDDVITWEGTQGEFKLVDPDEVAR</sequence>
<comment type="similarity">
    <text evidence="1 3">Belongs to the ETS family.</text>
</comment>
<proteinExistence type="inferred from homology"/>
<keyword evidence="7" id="KW-1185">Reference proteome</keyword>
<dbReference type="PROSITE" id="PS00345">
    <property type="entry name" value="ETS_DOMAIN_1"/>
    <property type="match status" value="1"/>
</dbReference>
<dbReference type="Proteomes" id="UP001331761">
    <property type="component" value="Unassembled WGS sequence"/>
</dbReference>
<reference evidence="6 7" key="1">
    <citation type="submission" date="2019-10" db="EMBL/GenBank/DDBJ databases">
        <title>Assembly and Annotation for the nematode Trichostrongylus colubriformis.</title>
        <authorList>
            <person name="Martin J."/>
        </authorList>
    </citation>
    <scope>NUCLEOTIDE SEQUENCE [LARGE SCALE GENOMIC DNA]</scope>
    <source>
        <strain evidence="6">G859</strain>
        <tissue evidence="6">Whole worm</tissue>
    </source>
</reference>
<organism evidence="6 7">
    <name type="scientific">Trichostrongylus colubriformis</name>
    <name type="common">Black scour worm</name>
    <dbReference type="NCBI Taxonomy" id="6319"/>
    <lineage>
        <taxon>Eukaryota</taxon>
        <taxon>Metazoa</taxon>
        <taxon>Ecdysozoa</taxon>
        <taxon>Nematoda</taxon>
        <taxon>Chromadorea</taxon>
        <taxon>Rhabditida</taxon>
        <taxon>Rhabditina</taxon>
        <taxon>Rhabditomorpha</taxon>
        <taxon>Strongyloidea</taxon>
        <taxon>Trichostrongylidae</taxon>
        <taxon>Trichostrongylus</taxon>
    </lineage>
</organism>
<keyword evidence="2 3" id="KW-0238">DNA-binding</keyword>
<gene>
    <name evidence="6" type="ORF">GCK32_019462</name>
</gene>
<dbReference type="InterPro" id="IPR000418">
    <property type="entry name" value="Ets_dom"/>
</dbReference>
<evidence type="ECO:0000256" key="3">
    <source>
        <dbReference type="RuleBase" id="RU004019"/>
    </source>
</evidence>
<dbReference type="GO" id="GO:0000981">
    <property type="term" value="F:DNA-binding transcription factor activity, RNA polymerase II-specific"/>
    <property type="evidence" value="ECO:0007669"/>
    <property type="project" value="TreeGrafter"/>
</dbReference>
<evidence type="ECO:0000313" key="7">
    <source>
        <dbReference type="Proteomes" id="UP001331761"/>
    </source>
</evidence>
<dbReference type="GO" id="GO:0005634">
    <property type="term" value="C:nucleus"/>
    <property type="evidence" value="ECO:0007669"/>
    <property type="project" value="UniProtKB-SubCell"/>
</dbReference>
<evidence type="ECO:0000256" key="4">
    <source>
        <dbReference type="SAM" id="MobiDB-lite"/>
    </source>
</evidence>
<dbReference type="Gene3D" id="1.10.10.10">
    <property type="entry name" value="Winged helix-like DNA-binding domain superfamily/Winged helix DNA-binding domain"/>
    <property type="match status" value="1"/>
</dbReference>
<evidence type="ECO:0000256" key="1">
    <source>
        <dbReference type="ARBA" id="ARBA00005562"/>
    </source>
</evidence>
<dbReference type="PRINTS" id="PR00454">
    <property type="entry name" value="ETSDOMAIN"/>
</dbReference>
<comment type="subcellular location">
    <subcellularLocation>
        <location evidence="3">Nucleus</location>
    </subcellularLocation>
</comment>
<dbReference type="InterPro" id="IPR046328">
    <property type="entry name" value="ETS_fam"/>
</dbReference>
<keyword evidence="3" id="KW-0539">Nucleus</keyword>
<dbReference type="SUPFAM" id="SSF46785">
    <property type="entry name" value="Winged helix' DNA-binding domain"/>
    <property type="match status" value="1"/>
</dbReference>
<comment type="caution">
    <text evidence="6">The sequence shown here is derived from an EMBL/GenBank/DDBJ whole genome shotgun (WGS) entry which is preliminary data.</text>
</comment>
<dbReference type="GO" id="GO:0043565">
    <property type="term" value="F:sequence-specific DNA binding"/>
    <property type="evidence" value="ECO:0007669"/>
    <property type="project" value="InterPro"/>
</dbReference>
<evidence type="ECO:0000256" key="2">
    <source>
        <dbReference type="ARBA" id="ARBA00023125"/>
    </source>
</evidence>
<feature type="region of interest" description="Disordered" evidence="4">
    <location>
        <begin position="1"/>
        <end position="40"/>
    </location>
</feature>
<dbReference type="AlphaFoldDB" id="A0AAN8IFD6"/>
<dbReference type="PANTHER" id="PTHR11849">
    <property type="entry name" value="ETS"/>
    <property type="match status" value="1"/>
</dbReference>
<dbReference type="GO" id="GO:0030154">
    <property type="term" value="P:cell differentiation"/>
    <property type="evidence" value="ECO:0007669"/>
    <property type="project" value="TreeGrafter"/>
</dbReference>
<dbReference type="InterPro" id="IPR036388">
    <property type="entry name" value="WH-like_DNA-bd_sf"/>
</dbReference>
<evidence type="ECO:0000313" key="6">
    <source>
        <dbReference type="EMBL" id="KAK5967698.1"/>
    </source>
</evidence>
<dbReference type="PANTHER" id="PTHR11849:SF287">
    <property type="entry name" value="TRANSCRIPTION FACTOR AST-1"/>
    <property type="match status" value="1"/>
</dbReference>